<evidence type="ECO:0000256" key="4">
    <source>
        <dbReference type="ARBA" id="ARBA00022795"/>
    </source>
</evidence>
<dbReference type="InterPro" id="IPR007412">
    <property type="entry name" value="FlgM"/>
</dbReference>
<dbReference type="RefSeq" id="WP_160592078.1">
    <property type="nucleotide sequence ID" value="NZ_CP047895.1"/>
</dbReference>
<proteinExistence type="inferred from homology"/>
<evidence type="ECO:0000259" key="10">
    <source>
        <dbReference type="Pfam" id="PF04316"/>
    </source>
</evidence>
<feature type="region of interest" description="Disordered" evidence="9">
    <location>
        <begin position="1"/>
        <end position="30"/>
    </location>
</feature>
<dbReference type="InterPro" id="IPR035890">
    <property type="entry name" value="Anti-sigma-28_factor_FlgM_sf"/>
</dbReference>
<evidence type="ECO:0000256" key="1">
    <source>
        <dbReference type="ARBA" id="ARBA00005322"/>
    </source>
</evidence>
<dbReference type="GO" id="GO:0044781">
    <property type="term" value="P:bacterial-type flagellum organization"/>
    <property type="evidence" value="ECO:0007669"/>
    <property type="project" value="UniProtKB-KW"/>
</dbReference>
<evidence type="ECO:0000256" key="7">
    <source>
        <dbReference type="ARBA" id="ARBA00024739"/>
    </source>
</evidence>
<keyword evidence="12" id="KW-1185">Reference proteome</keyword>
<keyword evidence="5" id="KW-0805">Transcription regulation</keyword>
<dbReference type="KEGG" id="schy:GVO57_04075"/>
<comment type="similarity">
    <text evidence="1">Belongs to the FlgM family.</text>
</comment>
<evidence type="ECO:0000256" key="2">
    <source>
        <dbReference type="ARBA" id="ARBA00017823"/>
    </source>
</evidence>
<evidence type="ECO:0000256" key="9">
    <source>
        <dbReference type="SAM" id="MobiDB-lite"/>
    </source>
</evidence>
<sequence length="72" mass="8024">MRAERASAGRADAPVDTRRAAREMAARPPVDADRVAEIRRALEEGRFPITPARIADRLIAAKMLWAKPDEQD</sequence>
<evidence type="ECO:0000256" key="5">
    <source>
        <dbReference type="ARBA" id="ARBA00023015"/>
    </source>
</evidence>
<dbReference type="AlphaFoldDB" id="A0A7Z2NVC7"/>
<evidence type="ECO:0000313" key="12">
    <source>
        <dbReference type="Proteomes" id="UP000464468"/>
    </source>
</evidence>
<gene>
    <name evidence="11" type="primary">flgM</name>
    <name evidence="11" type="ORF">GVO57_04075</name>
</gene>
<accession>A0A7Z2NVC7</accession>
<keyword evidence="4" id="KW-1005">Bacterial flagellum biogenesis</keyword>
<dbReference type="NCBIfam" id="TIGR03824">
    <property type="entry name" value="FlgM_jcvi"/>
    <property type="match status" value="1"/>
</dbReference>
<keyword evidence="11" id="KW-0969">Cilium</keyword>
<dbReference type="SUPFAM" id="SSF101498">
    <property type="entry name" value="Anti-sigma factor FlgM"/>
    <property type="match status" value="1"/>
</dbReference>
<feature type="domain" description="Anti-sigma-28 factor FlgM C-terminal" evidence="10">
    <location>
        <begin position="18"/>
        <end position="59"/>
    </location>
</feature>
<protein>
    <recommendedName>
        <fullName evidence="2">Negative regulator of flagellin synthesis</fullName>
    </recommendedName>
    <alternativeName>
        <fullName evidence="8">Anti-sigma-28 factor</fullName>
    </alternativeName>
</protein>
<evidence type="ECO:0000313" key="11">
    <source>
        <dbReference type="EMBL" id="QHL90161.1"/>
    </source>
</evidence>
<organism evidence="11 12">
    <name type="scientific">Sphingomonas changnyeongensis</name>
    <dbReference type="NCBI Taxonomy" id="2698679"/>
    <lineage>
        <taxon>Bacteria</taxon>
        <taxon>Pseudomonadati</taxon>
        <taxon>Pseudomonadota</taxon>
        <taxon>Alphaproteobacteria</taxon>
        <taxon>Sphingomonadales</taxon>
        <taxon>Sphingomonadaceae</taxon>
        <taxon>Sphingomonas</taxon>
    </lineage>
</organism>
<evidence type="ECO:0000256" key="8">
    <source>
        <dbReference type="ARBA" id="ARBA00030117"/>
    </source>
</evidence>
<comment type="function">
    <text evidence="7">Responsible for the coupling of flagellin expression to flagellar assembly by preventing expression of the flagellin genes when a component of the middle class of proteins is defective. It negatively regulates flagellar genes by inhibiting the activity of FliA by directly binding to FliA.</text>
</comment>
<keyword evidence="11" id="KW-0282">Flagellum</keyword>
<keyword evidence="11" id="KW-0966">Cell projection</keyword>
<evidence type="ECO:0000256" key="6">
    <source>
        <dbReference type="ARBA" id="ARBA00023163"/>
    </source>
</evidence>
<dbReference type="Proteomes" id="UP000464468">
    <property type="component" value="Chromosome"/>
</dbReference>
<dbReference type="InterPro" id="IPR031316">
    <property type="entry name" value="FlgM_C"/>
</dbReference>
<reference evidence="11 12" key="1">
    <citation type="submission" date="2020-01" db="EMBL/GenBank/DDBJ databases">
        <title>Sphingomonas sp. C33 whole genome sequece.</title>
        <authorList>
            <person name="Park C."/>
        </authorList>
    </citation>
    <scope>NUCLEOTIDE SEQUENCE [LARGE SCALE GENOMIC DNA]</scope>
    <source>
        <strain evidence="11 12">C33</strain>
    </source>
</reference>
<dbReference type="Pfam" id="PF04316">
    <property type="entry name" value="FlgM"/>
    <property type="match status" value="1"/>
</dbReference>
<keyword evidence="3" id="KW-0678">Repressor</keyword>
<dbReference type="EMBL" id="CP047895">
    <property type="protein sequence ID" value="QHL90161.1"/>
    <property type="molecule type" value="Genomic_DNA"/>
</dbReference>
<evidence type="ECO:0000256" key="3">
    <source>
        <dbReference type="ARBA" id="ARBA00022491"/>
    </source>
</evidence>
<dbReference type="GO" id="GO:0045892">
    <property type="term" value="P:negative regulation of DNA-templated transcription"/>
    <property type="evidence" value="ECO:0007669"/>
    <property type="project" value="InterPro"/>
</dbReference>
<keyword evidence="6" id="KW-0804">Transcription</keyword>
<name>A0A7Z2NVC7_9SPHN</name>